<feature type="region of interest" description="Disordered" evidence="1">
    <location>
        <begin position="1"/>
        <end position="104"/>
    </location>
</feature>
<gene>
    <name evidence="2" type="ORF">AVDCRST_MAG15-3335</name>
</gene>
<sequence length="104" mass="11782">GSRHERDRARRPPRLHGQQGRLPQADAPHRGPGQRHRPDGRRGEVLHRHPHPGLGRHEGPAGRRAGAARRAHGPLRARRGPRRLPRGRGQAARGLRRHRPPRPF</sequence>
<reference evidence="2" key="1">
    <citation type="submission" date="2020-02" db="EMBL/GenBank/DDBJ databases">
        <authorList>
            <person name="Meier V. D."/>
        </authorList>
    </citation>
    <scope>NUCLEOTIDE SEQUENCE</scope>
    <source>
        <strain evidence="2">AVDCRST_MAG15</strain>
    </source>
</reference>
<proteinExistence type="predicted"/>
<feature type="compositionally biased region" description="Basic residues" evidence="1">
    <location>
        <begin position="94"/>
        <end position="104"/>
    </location>
</feature>
<feature type="compositionally biased region" description="Basic and acidic residues" evidence="1">
    <location>
        <begin position="36"/>
        <end position="47"/>
    </location>
</feature>
<dbReference type="EMBL" id="CADCUU010000497">
    <property type="protein sequence ID" value="CAA9438285.1"/>
    <property type="molecule type" value="Genomic_DNA"/>
</dbReference>
<accession>A0A6J4QCV2</accession>
<evidence type="ECO:0000313" key="2">
    <source>
        <dbReference type="EMBL" id="CAA9438285.1"/>
    </source>
</evidence>
<feature type="non-terminal residue" evidence="2">
    <location>
        <position position="104"/>
    </location>
</feature>
<organism evidence="2">
    <name type="scientific">uncultured Rubellimicrobium sp</name>
    <dbReference type="NCBI Taxonomy" id="543078"/>
    <lineage>
        <taxon>Bacteria</taxon>
        <taxon>Pseudomonadati</taxon>
        <taxon>Pseudomonadota</taxon>
        <taxon>Alphaproteobacteria</taxon>
        <taxon>Rhodobacterales</taxon>
        <taxon>Roseobacteraceae</taxon>
        <taxon>Rubellimicrobium</taxon>
        <taxon>environmental samples</taxon>
    </lineage>
</organism>
<feature type="non-terminal residue" evidence="2">
    <location>
        <position position="1"/>
    </location>
</feature>
<dbReference type="AlphaFoldDB" id="A0A6J4QCV2"/>
<name>A0A6J4QCV2_9RHOB</name>
<feature type="compositionally biased region" description="Basic and acidic residues" evidence="1">
    <location>
        <begin position="1"/>
        <end position="10"/>
    </location>
</feature>
<evidence type="ECO:0000256" key="1">
    <source>
        <dbReference type="SAM" id="MobiDB-lite"/>
    </source>
</evidence>
<protein>
    <submittedName>
        <fullName evidence="2">Repressor CsoR of the copZA operon</fullName>
    </submittedName>
</protein>
<feature type="compositionally biased region" description="Basic residues" evidence="1">
    <location>
        <begin position="66"/>
        <end position="86"/>
    </location>
</feature>